<gene>
    <name evidence="1" type="ORF">S06H3_09161</name>
</gene>
<organism evidence="1">
    <name type="scientific">marine sediment metagenome</name>
    <dbReference type="NCBI Taxonomy" id="412755"/>
    <lineage>
        <taxon>unclassified sequences</taxon>
        <taxon>metagenomes</taxon>
        <taxon>ecological metagenomes</taxon>
    </lineage>
</organism>
<feature type="non-terminal residue" evidence="1">
    <location>
        <position position="64"/>
    </location>
</feature>
<comment type="caution">
    <text evidence="1">The sequence shown here is derived from an EMBL/GenBank/DDBJ whole genome shotgun (WGS) entry which is preliminary data.</text>
</comment>
<proteinExistence type="predicted"/>
<evidence type="ECO:0000313" key="1">
    <source>
        <dbReference type="EMBL" id="GAI14162.1"/>
    </source>
</evidence>
<name>X1L483_9ZZZZ</name>
<sequence length="64" mass="7590">MEAERESQRVVLREQWRRATGMPVELQAKTFNNFEKQYQKTAFKIAHDWAEGFDLDSPRGYPSL</sequence>
<reference evidence="1" key="1">
    <citation type="journal article" date="2014" name="Front. Microbiol.">
        <title>High frequency of phylogenetically diverse reductive dehalogenase-homologous genes in deep subseafloor sedimentary metagenomes.</title>
        <authorList>
            <person name="Kawai M."/>
            <person name="Futagami T."/>
            <person name="Toyoda A."/>
            <person name="Takaki Y."/>
            <person name="Nishi S."/>
            <person name="Hori S."/>
            <person name="Arai W."/>
            <person name="Tsubouchi T."/>
            <person name="Morono Y."/>
            <person name="Uchiyama I."/>
            <person name="Ito T."/>
            <person name="Fujiyama A."/>
            <person name="Inagaki F."/>
            <person name="Takami H."/>
        </authorList>
    </citation>
    <scope>NUCLEOTIDE SEQUENCE</scope>
    <source>
        <strain evidence="1">Expedition CK06-06</strain>
    </source>
</reference>
<accession>X1L483</accession>
<protein>
    <submittedName>
        <fullName evidence="1">Uncharacterized protein</fullName>
    </submittedName>
</protein>
<dbReference type="EMBL" id="BARV01003980">
    <property type="protein sequence ID" value="GAI14162.1"/>
    <property type="molecule type" value="Genomic_DNA"/>
</dbReference>
<dbReference type="AlphaFoldDB" id="X1L483"/>